<comment type="caution">
    <text evidence="3">The sequence shown here is derived from an EMBL/GenBank/DDBJ whole genome shotgun (WGS) entry which is preliminary data.</text>
</comment>
<dbReference type="SUPFAM" id="SSF46955">
    <property type="entry name" value="Putative DNA-binding domain"/>
    <property type="match status" value="1"/>
</dbReference>
<dbReference type="EMBL" id="JACGWV010000001">
    <property type="protein sequence ID" value="MBA8808278.1"/>
    <property type="molecule type" value="Genomic_DNA"/>
</dbReference>
<dbReference type="GO" id="GO:0003700">
    <property type="term" value="F:DNA-binding transcription factor activity"/>
    <property type="evidence" value="ECO:0007669"/>
    <property type="project" value="InterPro"/>
</dbReference>
<dbReference type="InterPro" id="IPR000551">
    <property type="entry name" value="MerR-type_HTH_dom"/>
</dbReference>
<dbReference type="InterPro" id="IPR047057">
    <property type="entry name" value="MerR_fam"/>
</dbReference>
<organism evidence="3 4">
    <name type="scientific">Promicromonospora sukumoe</name>
    <dbReference type="NCBI Taxonomy" id="88382"/>
    <lineage>
        <taxon>Bacteria</taxon>
        <taxon>Bacillati</taxon>
        <taxon>Actinomycetota</taxon>
        <taxon>Actinomycetes</taxon>
        <taxon>Micrococcales</taxon>
        <taxon>Promicromonosporaceae</taxon>
        <taxon>Promicromonospora</taxon>
    </lineage>
</organism>
<dbReference type="GO" id="GO:0003677">
    <property type="term" value="F:DNA binding"/>
    <property type="evidence" value="ECO:0007669"/>
    <property type="project" value="UniProtKB-KW"/>
</dbReference>
<proteinExistence type="predicted"/>
<dbReference type="Gene3D" id="1.10.1660.10">
    <property type="match status" value="1"/>
</dbReference>
<dbReference type="PANTHER" id="PTHR30204">
    <property type="entry name" value="REDOX-CYCLING DRUG-SENSING TRANSCRIPTIONAL ACTIVATOR SOXR"/>
    <property type="match status" value="1"/>
</dbReference>
<evidence type="ECO:0000256" key="1">
    <source>
        <dbReference type="ARBA" id="ARBA00023125"/>
    </source>
</evidence>
<reference evidence="3 4" key="1">
    <citation type="submission" date="2020-07" db="EMBL/GenBank/DDBJ databases">
        <title>Sequencing the genomes of 1000 actinobacteria strains.</title>
        <authorList>
            <person name="Klenk H.-P."/>
        </authorList>
    </citation>
    <scope>NUCLEOTIDE SEQUENCE [LARGE SCALE GENOMIC DNA]</scope>
    <source>
        <strain evidence="3 4">DSM 44121</strain>
    </source>
</reference>
<accession>A0A7W3J8K7</accession>
<dbReference type="PROSITE" id="PS50937">
    <property type="entry name" value="HTH_MERR_2"/>
    <property type="match status" value="1"/>
</dbReference>
<protein>
    <submittedName>
        <fullName evidence="3">DNA-binding transcriptional MerR regulator</fullName>
    </submittedName>
</protein>
<dbReference type="SMART" id="SM00422">
    <property type="entry name" value="HTH_MERR"/>
    <property type="match status" value="1"/>
</dbReference>
<evidence type="ECO:0000313" key="4">
    <source>
        <dbReference type="Proteomes" id="UP000540568"/>
    </source>
</evidence>
<keyword evidence="4" id="KW-1185">Reference proteome</keyword>
<keyword evidence="1 3" id="KW-0238">DNA-binding</keyword>
<evidence type="ECO:0000259" key="2">
    <source>
        <dbReference type="PROSITE" id="PS50937"/>
    </source>
</evidence>
<evidence type="ECO:0000313" key="3">
    <source>
        <dbReference type="EMBL" id="MBA8808278.1"/>
    </source>
</evidence>
<sequence length="151" mass="16644">MGTTTSRAPGRALTMQEAARRTGLSQSTLRYYEQIGLVPPVDRDPDSGHRRFGPRAVETLEALSCLRGAGVPIDEMRRYLALLEPGDVAAAAEEAALFAAHADRVEAEIARMTVRLEYLRAKTDLWQSRVDGDADAERRATQRTVAAMEQM</sequence>
<feature type="domain" description="HTH merR-type" evidence="2">
    <location>
        <begin position="12"/>
        <end position="82"/>
    </location>
</feature>
<name>A0A7W3J8K7_9MICO</name>
<dbReference type="Pfam" id="PF13411">
    <property type="entry name" value="MerR_1"/>
    <property type="match status" value="1"/>
</dbReference>
<dbReference type="RefSeq" id="WP_182616173.1">
    <property type="nucleotide sequence ID" value="NZ_BAAATF010000003.1"/>
</dbReference>
<dbReference type="Proteomes" id="UP000540568">
    <property type="component" value="Unassembled WGS sequence"/>
</dbReference>
<dbReference type="InterPro" id="IPR009061">
    <property type="entry name" value="DNA-bd_dom_put_sf"/>
</dbReference>
<dbReference type="PANTHER" id="PTHR30204:SF98">
    <property type="entry name" value="HTH-TYPE TRANSCRIPTIONAL REGULATOR ADHR"/>
    <property type="match status" value="1"/>
</dbReference>
<gene>
    <name evidence="3" type="ORF">FHX71_002220</name>
</gene>
<dbReference type="AlphaFoldDB" id="A0A7W3J8K7"/>